<accession>A0A372GBH9</accession>
<comment type="caution">
    <text evidence="6">The sequence shown here is derived from an EMBL/GenBank/DDBJ whole genome shotgun (WGS) entry which is preliminary data.</text>
</comment>
<dbReference type="Gene3D" id="1.10.150.20">
    <property type="entry name" value="5' to 3' exonuclease, C-terminal subdomain"/>
    <property type="match status" value="1"/>
</dbReference>
<organism evidence="6 7">
    <name type="scientific">Actinomadura spongiicola</name>
    <dbReference type="NCBI Taxonomy" id="2303421"/>
    <lineage>
        <taxon>Bacteria</taxon>
        <taxon>Bacillati</taxon>
        <taxon>Actinomycetota</taxon>
        <taxon>Actinomycetes</taxon>
        <taxon>Streptosporangiales</taxon>
        <taxon>Thermomonosporaceae</taxon>
        <taxon>Actinomadura</taxon>
    </lineage>
</organism>
<evidence type="ECO:0000256" key="3">
    <source>
        <dbReference type="ARBA" id="ARBA00049244"/>
    </source>
</evidence>
<dbReference type="GO" id="GO:0006302">
    <property type="term" value="P:double-strand break repair"/>
    <property type="evidence" value="ECO:0007669"/>
    <property type="project" value="TreeGrafter"/>
</dbReference>
<reference evidence="6 7" key="1">
    <citation type="submission" date="2018-08" db="EMBL/GenBank/DDBJ databases">
        <title>Actinomadura spongicola sp. nov., isolated from marine sponge Leucetta chagosensis.</title>
        <authorList>
            <person name="Li L."/>
            <person name="Lin H.W."/>
        </authorList>
    </citation>
    <scope>NUCLEOTIDE SEQUENCE [LARGE SCALE GENOMIC DNA]</scope>
    <source>
        <strain evidence="6 7">LHW52907</strain>
    </source>
</reference>
<protein>
    <recommendedName>
        <fullName evidence="1">DNA-directed DNA polymerase</fullName>
        <ecNumber evidence="1">2.7.7.7</ecNumber>
    </recommendedName>
</protein>
<dbReference type="EC" id="2.7.7.7" evidence="1"/>
<name>A0A372GBH9_9ACTN</name>
<evidence type="ECO:0000313" key="6">
    <source>
        <dbReference type="EMBL" id="RFS82768.1"/>
    </source>
</evidence>
<dbReference type="GO" id="GO:0004527">
    <property type="term" value="F:exonuclease activity"/>
    <property type="evidence" value="ECO:0007669"/>
    <property type="project" value="UniProtKB-KW"/>
</dbReference>
<feature type="region of interest" description="Disordered" evidence="4">
    <location>
        <begin position="492"/>
        <end position="517"/>
    </location>
</feature>
<dbReference type="AlphaFoldDB" id="A0A372GBH9"/>
<feature type="region of interest" description="Disordered" evidence="4">
    <location>
        <begin position="558"/>
        <end position="617"/>
    </location>
</feature>
<keyword evidence="6" id="KW-0269">Exonuclease</keyword>
<keyword evidence="6" id="KW-0540">Nuclease</keyword>
<dbReference type="GO" id="GO:0006261">
    <property type="term" value="P:DNA-templated DNA replication"/>
    <property type="evidence" value="ECO:0007669"/>
    <property type="project" value="InterPro"/>
</dbReference>
<feature type="compositionally biased region" description="Basic and acidic residues" evidence="4">
    <location>
        <begin position="162"/>
        <end position="176"/>
    </location>
</feature>
<dbReference type="InterPro" id="IPR001098">
    <property type="entry name" value="DNA-dir_DNA_pol_A_palm_dom"/>
</dbReference>
<dbReference type="Proteomes" id="UP000262882">
    <property type="component" value="Unassembled WGS sequence"/>
</dbReference>
<dbReference type="PANTHER" id="PTHR10133:SF27">
    <property type="entry name" value="DNA POLYMERASE NU"/>
    <property type="match status" value="1"/>
</dbReference>
<dbReference type="InterPro" id="IPR043502">
    <property type="entry name" value="DNA/RNA_pol_sf"/>
</dbReference>
<feature type="region of interest" description="Disordered" evidence="4">
    <location>
        <begin position="162"/>
        <end position="187"/>
    </location>
</feature>
<evidence type="ECO:0000313" key="7">
    <source>
        <dbReference type="Proteomes" id="UP000262882"/>
    </source>
</evidence>
<keyword evidence="7" id="KW-1185">Reference proteome</keyword>
<comment type="catalytic activity">
    <reaction evidence="3">
        <text>DNA(n) + a 2'-deoxyribonucleoside 5'-triphosphate = DNA(n+1) + diphosphate</text>
        <dbReference type="Rhea" id="RHEA:22508"/>
        <dbReference type="Rhea" id="RHEA-COMP:17339"/>
        <dbReference type="Rhea" id="RHEA-COMP:17340"/>
        <dbReference type="ChEBI" id="CHEBI:33019"/>
        <dbReference type="ChEBI" id="CHEBI:61560"/>
        <dbReference type="ChEBI" id="CHEBI:173112"/>
        <dbReference type="EC" id="2.7.7.7"/>
    </reaction>
</comment>
<keyword evidence="6" id="KW-0378">Hydrolase</keyword>
<dbReference type="Pfam" id="PF00476">
    <property type="entry name" value="DNA_pol_A"/>
    <property type="match status" value="1"/>
</dbReference>
<gene>
    <name evidence="6" type="ORF">D0T12_25380</name>
</gene>
<sequence length="684" mass="72531">MRASRCPWSPDHPRGYGPGPVKAAPGSPPRSPVAEGIRAVRGPSVGCRWVVGGWGHNAGVRIAVAAGARGGGTLRVLGEDGTPAGPARGVPDLVAAIDERERADAPRWVWPATARLYPRLLRAGVRVGRCHDLELVESLLLGRAGRYGEPRSVRAAWARLRGEPVPPDRRPHHDEPAQPSLFDDDRDDEVAGDDIEQVVAVHAEQQRAIAGLDGFALLAAAESAGSLVAAELSHDGLPWSAAEHDELLTGLLGPRPTGGLRPRKLQHLADRISAAFGADKHVNPDSPAQILKAFASAGLPVTSTRAHVLKRIDHPAVPLLLEYKELSRLHTAHGWTWLDTWVSEGRFRPEYVVGGVVSGRWATSGGGALQIPRVLRKAVVADPGWSLVVADAAQLEPRVLAALAGDRAFTRAAAHGDLYAALSDAFPEGGHGEMSARDKAKLALLSAMYGGGTGEAVQLLAVLKNRFPDAFEYVEAAARAGERGRLVRSRLGRTCPPPSAGWRELTSAGDDETPATGAAAQALRARGRFTRNFVVQATAADWALALLASLRRRLTALGDLPSSSPHPPPSNRRAPLDPPSSSPHPPPSNRRAPLDPPSSSPHPASPHPASPHATPSDRRAVLAGPRLVFFQHDEVIVHTPAELAADVVAAVHAAADEARRLLFGDTPVVFPMEIAVVDRYSDAK</sequence>
<dbReference type="GO" id="GO:0003887">
    <property type="term" value="F:DNA-directed DNA polymerase activity"/>
    <property type="evidence" value="ECO:0007669"/>
    <property type="project" value="UniProtKB-EC"/>
</dbReference>
<proteinExistence type="predicted"/>
<dbReference type="EMBL" id="QVNQ01000008">
    <property type="protein sequence ID" value="RFS82768.1"/>
    <property type="molecule type" value="Genomic_DNA"/>
</dbReference>
<evidence type="ECO:0000256" key="4">
    <source>
        <dbReference type="SAM" id="MobiDB-lite"/>
    </source>
</evidence>
<keyword evidence="2" id="KW-0235">DNA replication</keyword>
<dbReference type="CDD" id="cd06444">
    <property type="entry name" value="DNA_pol_A"/>
    <property type="match status" value="1"/>
</dbReference>
<dbReference type="Gene3D" id="1.20.1060.10">
    <property type="entry name" value="Taq DNA Polymerase, Chain T, domain 4"/>
    <property type="match status" value="1"/>
</dbReference>
<dbReference type="GO" id="GO:0003677">
    <property type="term" value="F:DNA binding"/>
    <property type="evidence" value="ECO:0007669"/>
    <property type="project" value="InterPro"/>
</dbReference>
<feature type="region of interest" description="Disordered" evidence="4">
    <location>
        <begin position="1"/>
        <end position="32"/>
    </location>
</feature>
<evidence type="ECO:0000256" key="2">
    <source>
        <dbReference type="ARBA" id="ARBA00022705"/>
    </source>
</evidence>
<feature type="domain" description="DNA-directed DNA polymerase family A palm" evidence="5">
    <location>
        <begin position="372"/>
        <end position="643"/>
    </location>
</feature>
<dbReference type="SUPFAM" id="SSF56672">
    <property type="entry name" value="DNA/RNA polymerases"/>
    <property type="match status" value="1"/>
</dbReference>
<dbReference type="PANTHER" id="PTHR10133">
    <property type="entry name" value="DNA POLYMERASE I"/>
    <property type="match status" value="1"/>
</dbReference>
<dbReference type="SMART" id="SM00482">
    <property type="entry name" value="POLAc"/>
    <property type="match status" value="1"/>
</dbReference>
<evidence type="ECO:0000256" key="1">
    <source>
        <dbReference type="ARBA" id="ARBA00012417"/>
    </source>
</evidence>
<feature type="compositionally biased region" description="Pro residues" evidence="4">
    <location>
        <begin position="564"/>
        <end position="609"/>
    </location>
</feature>
<dbReference type="InterPro" id="IPR002298">
    <property type="entry name" value="DNA_polymerase_A"/>
</dbReference>
<dbReference type="NCBIfam" id="NF011538">
    <property type="entry name" value="PRK14975.1-1"/>
    <property type="match status" value="1"/>
</dbReference>
<evidence type="ECO:0000259" key="5">
    <source>
        <dbReference type="SMART" id="SM00482"/>
    </source>
</evidence>
<dbReference type="Gene3D" id="3.30.70.370">
    <property type="match status" value="1"/>
</dbReference>